<name>A0A1M6GZM3_9FLAO</name>
<dbReference type="InterPro" id="IPR052574">
    <property type="entry name" value="CDIRP"/>
</dbReference>
<dbReference type="InterPro" id="IPR047589">
    <property type="entry name" value="DUF11_rpt"/>
</dbReference>
<dbReference type="SUPFAM" id="SSF52058">
    <property type="entry name" value="L domain-like"/>
    <property type="match status" value="1"/>
</dbReference>
<keyword evidence="1" id="KW-0433">Leucine-rich repeat</keyword>
<feature type="chain" id="PRO_5012612837" evidence="4">
    <location>
        <begin position="20"/>
        <end position="767"/>
    </location>
</feature>
<evidence type="ECO:0000259" key="6">
    <source>
        <dbReference type="Pfam" id="PF24595"/>
    </source>
</evidence>
<gene>
    <name evidence="7" type="ORF">SAMN05444363_2819</name>
</gene>
<feature type="domain" description="DUF7619" evidence="6">
    <location>
        <begin position="547"/>
        <end position="678"/>
    </location>
</feature>
<feature type="domain" description="Secretion system C-terminal sorting" evidence="5">
    <location>
        <begin position="695"/>
        <end position="765"/>
    </location>
</feature>
<dbReference type="InterPro" id="IPR026444">
    <property type="entry name" value="Secre_tail"/>
</dbReference>
<keyword evidence="3" id="KW-0677">Repeat</keyword>
<evidence type="ECO:0000256" key="3">
    <source>
        <dbReference type="ARBA" id="ARBA00022737"/>
    </source>
</evidence>
<dbReference type="PANTHER" id="PTHR47566">
    <property type="match status" value="1"/>
</dbReference>
<evidence type="ECO:0000256" key="1">
    <source>
        <dbReference type="ARBA" id="ARBA00022614"/>
    </source>
</evidence>
<evidence type="ECO:0000313" key="8">
    <source>
        <dbReference type="Proteomes" id="UP000184488"/>
    </source>
</evidence>
<organism evidence="7 8">
    <name type="scientific">Flavobacterium terrae</name>
    <dbReference type="NCBI Taxonomy" id="415425"/>
    <lineage>
        <taxon>Bacteria</taxon>
        <taxon>Pseudomonadati</taxon>
        <taxon>Bacteroidota</taxon>
        <taxon>Flavobacteriia</taxon>
        <taxon>Flavobacteriales</taxon>
        <taxon>Flavobacteriaceae</taxon>
        <taxon>Flavobacterium</taxon>
    </lineage>
</organism>
<dbReference type="NCBIfam" id="TIGR04183">
    <property type="entry name" value="Por_Secre_tail"/>
    <property type="match status" value="1"/>
</dbReference>
<dbReference type="STRING" id="415425.SAMN05444363_2819"/>
<evidence type="ECO:0000259" key="5">
    <source>
        <dbReference type="Pfam" id="PF18962"/>
    </source>
</evidence>
<dbReference type="Pfam" id="PF18962">
    <property type="entry name" value="Por_Secre_tail"/>
    <property type="match status" value="1"/>
</dbReference>
<dbReference type="Proteomes" id="UP000184488">
    <property type="component" value="Unassembled WGS sequence"/>
</dbReference>
<sequence length="767" mass="84411">MKKIYFLVLALCLFASANAQIINFPDPNFKAKLIALGHDTDSDGEISQEEAFNTYSLDISSSYISDLTGLNYFLNLDNFICNNNPINSINLSGFQNLSSIECNNNNNLTSVIVANNPNLLGMNFYGNNQLISLTVSNLPQLVNFTCSNNQLTSLALSSLPRLSELYCSNNQLESLTLNNLQELTHLYCQNNNLTSLDLSNLGSQLGIALTLWCQSNSLTTLNLSNVYLDELDCSNNLLTSIEIPDQNNIGILFCGDNPNLKSIIYKKPNGSLSFTPTSILEYICVAEDQIEDLSNYLNNNGFNNIVVNSYCSFTPGGLFYNIQGNSKFDENNNGCDASDVALSNLKFNITNGSIIESFIANVSGNYSIPVQAGTHAINPILENPNYFSITPSTVNVTFPTQTSPFTQNFCVTANGVHPDLEVTILPLSPARPGFDATYKLVYKNKGNTTQFGTVNVVFNDAVLDFVVANPVVTSQTVNNLSWNFTNLLPFETREITFTLNVNSPMETPAVNEGDVLNYTVTITSPETDDLPNDNTFVLNQTVVNSYDPNDKTCLEGATIPPSKVGDYVHYMIRFENNGTANAQNIVVKDMIDTNKFDINSLVPIKGSHSFVTNISAGNKVEFIFENINLPFDDANNDGYVAFKIKTKPTLTNGDTFSNSASIYFDYNFPIVTNTATTTIQALSRQDFEFSTYFKVYPNPVSTTLNIDAKDTIQISSINIYNTLGQLVLVVPNAQDVKTVDVSNLTLGNYFIKINSDKGTSNTKFIKQ</sequence>
<dbReference type="GO" id="GO:0035591">
    <property type="term" value="F:signaling adaptor activity"/>
    <property type="evidence" value="ECO:0007669"/>
    <property type="project" value="TreeGrafter"/>
</dbReference>
<dbReference type="OrthoDB" id="1110367at2"/>
<evidence type="ECO:0000256" key="2">
    <source>
        <dbReference type="ARBA" id="ARBA00022729"/>
    </source>
</evidence>
<dbReference type="InterPro" id="IPR032675">
    <property type="entry name" value="LRR_dom_sf"/>
</dbReference>
<dbReference type="AlphaFoldDB" id="A0A1M6GZM3"/>
<accession>A0A1M6GZM3</accession>
<proteinExistence type="predicted"/>
<evidence type="ECO:0000313" key="7">
    <source>
        <dbReference type="EMBL" id="SHJ15370.1"/>
    </source>
</evidence>
<feature type="signal peptide" evidence="4">
    <location>
        <begin position="1"/>
        <end position="19"/>
    </location>
</feature>
<dbReference type="PANTHER" id="PTHR47566:SF1">
    <property type="entry name" value="PROTEIN NUD1"/>
    <property type="match status" value="1"/>
</dbReference>
<reference evidence="8" key="1">
    <citation type="submission" date="2016-11" db="EMBL/GenBank/DDBJ databases">
        <authorList>
            <person name="Varghese N."/>
            <person name="Submissions S."/>
        </authorList>
    </citation>
    <scope>NUCLEOTIDE SEQUENCE [LARGE SCALE GENOMIC DNA]</scope>
    <source>
        <strain evidence="8">DSM 18829</strain>
    </source>
</reference>
<dbReference type="EMBL" id="FQZI01000006">
    <property type="protein sequence ID" value="SHJ15370.1"/>
    <property type="molecule type" value="Genomic_DNA"/>
</dbReference>
<dbReference type="RefSeq" id="WP_073312139.1">
    <property type="nucleotide sequence ID" value="NZ_FQZI01000006.1"/>
</dbReference>
<dbReference type="Gene3D" id="3.80.10.10">
    <property type="entry name" value="Ribonuclease Inhibitor"/>
    <property type="match status" value="1"/>
</dbReference>
<protein>
    <submittedName>
        <fullName evidence="7">Conserved repeat domain-containing protein/Por secretion system C-terminal sorting domain-containing protein</fullName>
    </submittedName>
</protein>
<dbReference type="NCBIfam" id="TIGR01451">
    <property type="entry name" value="B_ant_repeat"/>
    <property type="match status" value="1"/>
</dbReference>
<dbReference type="InterPro" id="IPR055353">
    <property type="entry name" value="DUF7619"/>
</dbReference>
<keyword evidence="8" id="KW-1185">Reference proteome</keyword>
<keyword evidence="2 4" id="KW-0732">Signal</keyword>
<dbReference type="Pfam" id="PF24595">
    <property type="entry name" value="DUF7619"/>
    <property type="match status" value="1"/>
</dbReference>
<evidence type="ECO:0000256" key="4">
    <source>
        <dbReference type="SAM" id="SignalP"/>
    </source>
</evidence>